<accession>A0A2N3L5J3</accession>
<evidence type="ECO:0000259" key="11">
    <source>
        <dbReference type="Pfam" id="PF04413"/>
    </source>
</evidence>
<dbReference type="GO" id="GO:0009244">
    <property type="term" value="P:lipopolysaccharide core region biosynthetic process"/>
    <property type="evidence" value="ECO:0007669"/>
    <property type="project" value="UniProtKB-UniRule"/>
</dbReference>
<keyword evidence="10" id="KW-1003">Cell membrane</keyword>
<protein>
    <recommendedName>
        <fullName evidence="4 10">3-deoxy-D-manno-octulosonic acid transferase</fullName>
        <shortName evidence="10">Kdo transferase</shortName>
        <ecNumber evidence="3 10">2.4.99.12</ecNumber>
    </recommendedName>
    <alternativeName>
        <fullName evidence="6 10">Lipid IV(A) 3-deoxy-D-manno-octulosonic acid transferase</fullName>
    </alternativeName>
</protein>
<reference evidence="12 13" key="1">
    <citation type="submission" date="2017-09" db="EMBL/GenBank/DDBJ databases">
        <title>Biodiversity and function of Thalassospira species in the particle-attached aromatic-hydrocarbon-degrading consortia from the surface seawater of the China South Sea.</title>
        <authorList>
            <person name="Dong C."/>
            <person name="Lai Q."/>
            <person name="Shao Z."/>
        </authorList>
    </citation>
    <scope>NUCLEOTIDE SEQUENCE [LARGE SCALE GENOMIC DNA]</scope>
    <source>
        <strain evidence="12 13">139Z-12</strain>
    </source>
</reference>
<evidence type="ECO:0000256" key="5">
    <source>
        <dbReference type="ARBA" id="ARBA00022679"/>
    </source>
</evidence>
<dbReference type="EC" id="2.4.99.12" evidence="3 10"/>
<keyword evidence="10" id="KW-0472">Membrane</keyword>
<feature type="site" description="Transition state stabilizer" evidence="9">
    <location>
        <position position="132"/>
    </location>
</feature>
<dbReference type="InterPro" id="IPR039901">
    <property type="entry name" value="Kdotransferase"/>
</dbReference>
<dbReference type="Proteomes" id="UP000233332">
    <property type="component" value="Unassembled WGS sequence"/>
</dbReference>
<evidence type="ECO:0000313" key="13">
    <source>
        <dbReference type="Proteomes" id="UP000233332"/>
    </source>
</evidence>
<feature type="active site" description="Proton acceptor" evidence="8">
    <location>
        <position position="62"/>
    </location>
</feature>
<dbReference type="GO" id="GO:0005886">
    <property type="term" value="C:plasma membrane"/>
    <property type="evidence" value="ECO:0007669"/>
    <property type="project" value="UniProtKB-SubCell"/>
</dbReference>
<evidence type="ECO:0000256" key="1">
    <source>
        <dbReference type="ARBA" id="ARBA00003394"/>
    </source>
</evidence>
<organism evidence="12 13">
    <name type="scientific">Thalassospira lohafexi</name>
    <dbReference type="NCBI Taxonomy" id="744227"/>
    <lineage>
        <taxon>Bacteria</taxon>
        <taxon>Pseudomonadati</taxon>
        <taxon>Pseudomonadota</taxon>
        <taxon>Alphaproteobacteria</taxon>
        <taxon>Rhodospirillales</taxon>
        <taxon>Thalassospiraceae</taxon>
        <taxon>Thalassospira</taxon>
    </lineage>
</organism>
<evidence type="ECO:0000256" key="9">
    <source>
        <dbReference type="PIRSR" id="PIRSR639901-2"/>
    </source>
</evidence>
<evidence type="ECO:0000256" key="6">
    <source>
        <dbReference type="ARBA" id="ARBA00031445"/>
    </source>
</evidence>
<comment type="caution">
    <text evidence="12">The sequence shown here is derived from an EMBL/GenBank/DDBJ whole genome shotgun (WGS) entry which is preliminary data.</text>
</comment>
<dbReference type="Pfam" id="PF04413">
    <property type="entry name" value="Glycos_transf_N"/>
    <property type="match status" value="1"/>
</dbReference>
<evidence type="ECO:0000313" key="12">
    <source>
        <dbReference type="EMBL" id="PKR58109.1"/>
    </source>
</evidence>
<keyword evidence="10" id="KW-0448">Lipopolysaccharide biosynthesis</keyword>
<dbReference type="PANTHER" id="PTHR42755:SF1">
    <property type="entry name" value="3-DEOXY-D-MANNO-OCTULOSONIC ACID TRANSFERASE, MITOCHONDRIAL-RELATED"/>
    <property type="match status" value="1"/>
</dbReference>
<comment type="similarity">
    <text evidence="10">Belongs to the glycosyltransferase group 1 family.</text>
</comment>
<comment type="subcellular location">
    <subcellularLocation>
        <location evidence="10">Cell membrane</location>
    </subcellularLocation>
</comment>
<gene>
    <name evidence="12" type="ORF">COO92_10115</name>
</gene>
<dbReference type="Gene3D" id="3.40.50.11720">
    <property type="entry name" value="3-Deoxy-D-manno-octulosonic-acid transferase, N-terminal domain"/>
    <property type="match status" value="1"/>
</dbReference>
<proteinExistence type="inferred from homology"/>
<dbReference type="GO" id="GO:0009245">
    <property type="term" value="P:lipid A biosynthetic process"/>
    <property type="evidence" value="ECO:0007669"/>
    <property type="project" value="TreeGrafter"/>
</dbReference>
<name>A0A2N3L5J3_9PROT</name>
<comment type="function">
    <text evidence="1 10">Involved in lipopolysaccharide (LPS) biosynthesis. Catalyzes the transfer of 3-deoxy-D-manno-octulosonate (Kdo) residue(s) from CMP-Kdo to lipid IV(A), the tetraacyldisaccharide-1,4'-bisphosphate precursor of lipid A.</text>
</comment>
<comment type="catalytic activity">
    <reaction evidence="7 10">
        <text>lipid IVA (E. coli) + CMP-3-deoxy-beta-D-manno-octulosonate = alpha-Kdo-(2-&gt;6)-lipid IVA (E. coli) + CMP + H(+)</text>
        <dbReference type="Rhea" id="RHEA:28066"/>
        <dbReference type="ChEBI" id="CHEBI:15378"/>
        <dbReference type="ChEBI" id="CHEBI:58603"/>
        <dbReference type="ChEBI" id="CHEBI:60364"/>
        <dbReference type="ChEBI" id="CHEBI:60377"/>
        <dbReference type="ChEBI" id="CHEBI:85987"/>
        <dbReference type="EC" id="2.4.99.12"/>
    </reaction>
</comment>
<dbReference type="FunFam" id="3.40.50.11720:FF:000001">
    <property type="entry name" value="3-deoxy-D-manno-octulosonic acid transferase"/>
    <property type="match status" value="1"/>
</dbReference>
<sequence length="430" mass="46834">MSLFYAYRAATRLLGPALYLYLNRRKNLGKEDPGRIGERFGHPSAPRPKGKLVWIHGASVGESLSALPVIDEIHRRYPDVSVLVTTGTVTSAALMHERLPKGVIHQFIPIDRQVCVARFLHHWKPDLALWLESDLWPNILTKAKKAGTRLVLVNGRISEKSFKGYSRFPSFIRPVIAAFDLILTQGAEETERFAALGATNVKAVGNLKFAAPSLPANDEELGKLRDQIGNRPVWLASSTFDGEERIAGQVHHNLASTHPDLLTIVVPRHPVRADDIEADLIAQGLQVSRRSLGHQITEQTEIYLADTMGELGLFYRIAPVCFMGKSLCSTGGQNPLEPARLGCAILHGPDMSNFAIISQEMLAAGACRPASDADDLTRQLSGFLRDPTSAQKVAAAGLAYASSKAEVLDRTLDAIDPLIADIPTHGGNNA</sequence>
<keyword evidence="13" id="KW-1185">Reference proteome</keyword>
<evidence type="ECO:0000256" key="10">
    <source>
        <dbReference type="RuleBase" id="RU365103"/>
    </source>
</evidence>
<keyword evidence="5 10" id="KW-0808">Transferase</keyword>
<dbReference type="InterPro" id="IPR007507">
    <property type="entry name" value="Glycos_transf_N"/>
</dbReference>
<dbReference type="GO" id="GO:0043842">
    <property type="term" value="F:Kdo transferase activity"/>
    <property type="evidence" value="ECO:0007669"/>
    <property type="project" value="UniProtKB-EC"/>
</dbReference>
<dbReference type="UniPathway" id="UPA00958"/>
<dbReference type="AlphaFoldDB" id="A0A2N3L5J3"/>
<dbReference type="Gene3D" id="3.40.50.2000">
    <property type="entry name" value="Glycogen Phosphorylase B"/>
    <property type="match status" value="1"/>
</dbReference>
<feature type="domain" description="3-deoxy-D-manno-octulosonic-acid transferase N-terminal" evidence="11">
    <location>
        <begin position="35"/>
        <end position="210"/>
    </location>
</feature>
<evidence type="ECO:0000256" key="3">
    <source>
        <dbReference type="ARBA" id="ARBA00012621"/>
    </source>
</evidence>
<comment type="pathway">
    <text evidence="2 10">Bacterial outer membrane biogenesis; LPS core biosynthesis.</text>
</comment>
<evidence type="ECO:0000256" key="8">
    <source>
        <dbReference type="PIRSR" id="PIRSR639901-1"/>
    </source>
</evidence>
<dbReference type="RefSeq" id="WP_101301856.1">
    <property type="nucleotide sequence ID" value="NZ_NXGX01000004.1"/>
</dbReference>
<dbReference type="EMBL" id="NXGX01000004">
    <property type="protein sequence ID" value="PKR58109.1"/>
    <property type="molecule type" value="Genomic_DNA"/>
</dbReference>
<feature type="site" description="Transition state stabilizer" evidence="9">
    <location>
        <position position="208"/>
    </location>
</feature>
<evidence type="ECO:0000256" key="7">
    <source>
        <dbReference type="ARBA" id="ARBA00049183"/>
    </source>
</evidence>
<evidence type="ECO:0000256" key="2">
    <source>
        <dbReference type="ARBA" id="ARBA00004713"/>
    </source>
</evidence>
<dbReference type="PANTHER" id="PTHR42755">
    <property type="entry name" value="3-DEOXY-MANNO-OCTULOSONATE CYTIDYLYLTRANSFERASE"/>
    <property type="match status" value="1"/>
</dbReference>
<evidence type="ECO:0000256" key="4">
    <source>
        <dbReference type="ARBA" id="ARBA00019077"/>
    </source>
</evidence>
<dbReference type="SUPFAM" id="SSF53756">
    <property type="entry name" value="UDP-Glycosyltransferase/glycogen phosphorylase"/>
    <property type="match status" value="1"/>
</dbReference>
<dbReference type="InterPro" id="IPR038107">
    <property type="entry name" value="Glycos_transf_N_sf"/>
</dbReference>